<accession>A0A6M4ILV5</accession>
<gene>
    <name evidence="2" type="ORF">HKW67_04625</name>
</gene>
<keyword evidence="3" id="KW-1185">Reference proteome</keyword>
<protein>
    <submittedName>
        <fullName evidence="2">Uncharacterized protein</fullName>
    </submittedName>
</protein>
<dbReference type="SUPFAM" id="SSF52964">
    <property type="entry name" value="TolB, N-terminal domain"/>
    <property type="match status" value="1"/>
</dbReference>
<reference evidence="2 3" key="1">
    <citation type="submission" date="2020-05" db="EMBL/GenBank/DDBJ databases">
        <title>Complete genome sequence of Gemmatimonas greenlandica TET16.</title>
        <authorList>
            <person name="Zeng Y."/>
        </authorList>
    </citation>
    <scope>NUCLEOTIDE SEQUENCE [LARGE SCALE GENOMIC DNA]</scope>
    <source>
        <strain evidence="2 3">TET16</strain>
    </source>
</reference>
<dbReference type="Pfam" id="PF07676">
    <property type="entry name" value="PD40"/>
    <property type="match status" value="4"/>
</dbReference>
<evidence type="ECO:0000313" key="2">
    <source>
        <dbReference type="EMBL" id="QJR34848.1"/>
    </source>
</evidence>
<evidence type="ECO:0000256" key="1">
    <source>
        <dbReference type="ARBA" id="ARBA00009820"/>
    </source>
</evidence>
<dbReference type="EMBL" id="CP053085">
    <property type="protein sequence ID" value="QJR34848.1"/>
    <property type="molecule type" value="Genomic_DNA"/>
</dbReference>
<organism evidence="2 3">
    <name type="scientific">Gemmatimonas groenlandica</name>
    <dbReference type="NCBI Taxonomy" id="2732249"/>
    <lineage>
        <taxon>Bacteria</taxon>
        <taxon>Pseudomonadati</taxon>
        <taxon>Gemmatimonadota</taxon>
        <taxon>Gemmatimonadia</taxon>
        <taxon>Gemmatimonadales</taxon>
        <taxon>Gemmatimonadaceae</taxon>
        <taxon>Gemmatimonas</taxon>
    </lineage>
</organism>
<dbReference type="Proteomes" id="UP000500938">
    <property type="component" value="Chromosome"/>
</dbReference>
<dbReference type="Gene3D" id="2.120.10.30">
    <property type="entry name" value="TolB, C-terminal domain"/>
    <property type="match status" value="2"/>
</dbReference>
<dbReference type="SUPFAM" id="SSF69304">
    <property type="entry name" value="Tricorn protease N-terminal domain"/>
    <property type="match status" value="1"/>
</dbReference>
<name>A0A6M4ILV5_9BACT</name>
<dbReference type="PANTHER" id="PTHR36842">
    <property type="entry name" value="PROTEIN TOLB HOMOLOG"/>
    <property type="match status" value="1"/>
</dbReference>
<evidence type="ECO:0000313" key="3">
    <source>
        <dbReference type="Proteomes" id="UP000500938"/>
    </source>
</evidence>
<sequence>MMSHSVLTRVLPSLAGLLLVVGTALPSRVAAQAQPPGVSLSTRYVAGQKTALMVLPVKGVNGDSVSTILSRDFDYSDRFNVVSTSSAPVVNGPPNYALFAKLGVDGIVQPTLLPSGWVRIALHDVSKKAVVNSKDFPLPSSALSPAWRSAMHGVSDAIEEWITGQRGIAQTRIAFTRGGRVWIVDSDRANVIPATPSGMSPQWLPGGRGLVYSVLDGVRNPIMMTDLSTGSQRTLASSAGIEHSSPSVSPDGRTVVYARGSDTGTDLYAMPIEGGAPRRITVGRGRASTQPTFSPDGQRIAFMSDRSGHPEVYISDLDGTNAELLTAAAFGDRDYRAGPDWSPDGRLVAFQSRNGGTFQIMTINLRDQTVKVVTNDGRNDDPSWAPDSRHVVFSSTRSGTRQLWIVDIETGRSRQLTFGSEARLSAWSPRLSPQ</sequence>
<dbReference type="KEGG" id="ggr:HKW67_04625"/>
<dbReference type="Gene3D" id="3.40.50.10070">
    <property type="entry name" value="TolB, N-terminal domain"/>
    <property type="match status" value="1"/>
</dbReference>
<dbReference type="PANTHER" id="PTHR36842:SF1">
    <property type="entry name" value="PROTEIN TOLB"/>
    <property type="match status" value="1"/>
</dbReference>
<dbReference type="InterPro" id="IPR011042">
    <property type="entry name" value="6-blade_b-propeller_TolB-like"/>
</dbReference>
<dbReference type="AlphaFoldDB" id="A0A6M4ILV5"/>
<dbReference type="InterPro" id="IPR011659">
    <property type="entry name" value="WD40"/>
</dbReference>
<comment type="similarity">
    <text evidence="1">Belongs to the TolB family.</text>
</comment>
<dbReference type="RefSeq" id="WP_171224275.1">
    <property type="nucleotide sequence ID" value="NZ_CP053085.1"/>
</dbReference>
<proteinExistence type="inferred from homology"/>